<protein>
    <submittedName>
        <fullName evidence="2">Uncharacterized protein</fullName>
    </submittedName>
</protein>
<evidence type="ECO:0000313" key="2">
    <source>
        <dbReference type="EMBL" id="QOV36811.1"/>
    </source>
</evidence>
<proteinExistence type="predicted"/>
<feature type="transmembrane region" description="Helical" evidence="1">
    <location>
        <begin position="60"/>
        <end position="78"/>
    </location>
</feature>
<evidence type="ECO:0000313" key="3">
    <source>
        <dbReference type="Proteomes" id="UP000594205"/>
    </source>
</evidence>
<gene>
    <name evidence="2" type="ORF">IM697_43840</name>
</gene>
<keyword evidence="3" id="KW-1185">Reference proteome</keyword>
<feature type="transmembrane region" description="Helical" evidence="1">
    <location>
        <begin position="36"/>
        <end position="54"/>
    </location>
</feature>
<dbReference type="RefSeq" id="WP_194043222.1">
    <property type="nucleotide sequence ID" value="NZ_CP063373.1"/>
</dbReference>
<accession>A0A7M2SNJ5</accession>
<organism evidence="2 3">
    <name type="scientific">Streptomyces ferrugineus</name>
    <dbReference type="NCBI Taxonomy" id="1413221"/>
    <lineage>
        <taxon>Bacteria</taxon>
        <taxon>Bacillati</taxon>
        <taxon>Actinomycetota</taxon>
        <taxon>Actinomycetes</taxon>
        <taxon>Kitasatosporales</taxon>
        <taxon>Streptomycetaceae</taxon>
        <taxon>Streptomyces</taxon>
    </lineage>
</organism>
<dbReference type="AlphaFoldDB" id="A0A7M2SNJ5"/>
<keyword evidence="1" id="KW-0812">Transmembrane</keyword>
<dbReference type="EMBL" id="CP063373">
    <property type="protein sequence ID" value="QOV36811.1"/>
    <property type="molecule type" value="Genomic_DNA"/>
</dbReference>
<keyword evidence="1" id="KW-1133">Transmembrane helix</keyword>
<dbReference type="Proteomes" id="UP000594205">
    <property type="component" value="Chromosome"/>
</dbReference>
<sequence>MSTYAKQGGFDGPVAWDDAGTAGALSRWAAGQLARFLGWVALWCGAVFVTVVLLPVGAVVPMTVVLAVLMYNAVMSLIKLCRFGRMRRILTVYPWRQQPGGVRYDARGRKASFVLPDPDRPEKTVSPKISGFFFRPWDRIARRGLDGDLWYAGDPRFACVIAEPGLRTLTYAAQPTAFDTRTDPRRKGLSPEARARARAIGARVAD</sequence>
<keyword evidence="1" id="KW-0472">Membrane</keyword>
<name>A0A7M2SNJ5_9ACTN</name>
<evidence type="ECO:0000256" key="1">
    <source>
        <dbReference type="SAM" id="Phobius"/>
    </source>
</evidence>
<reference evidence="2 3" key="1">
    <citation type="submission" date="2020-10" db="EMBL/GenBank/DDBJ databases">
        <title>Streptomyces ferrugineus complate genome analysis.</title>
        <authorList>
            <person name="Anwar N."/>
        </authorList>
    </citation>
    <scope>NUCLEOTIDE SEQUENCE [LARGE SCALE GENOMIC DNA]</scope>
    <source>
        <strain evidence="2 3">CCTCC AA2014009</strain>
    </source>
</reference>
<dbReference type="KEGG" id="sfeu:IM697_43840"/>